<dbReference type="EMBL" id="NDHY01000010">
    <property type="protein sequence ID" value="RIH99881.1"/>
    <property type="molecule type" value="Genomic_DNA"/>
</dbReference>
<dbReference type="Pfam" id="PF01553">
    <property type="entry name" value="Acyltransferase"/>
    <property type="match status" value="1"/>
</dbReference>
<comment type="caution">
    <text evidence="2">The sequence shown here is derived from an EMBL/GenBank/DDBJ whole genome shotgun (WGS) entry which is preliminary data.</text>
</comment>
<sequence length="63" mass="7031">MIKTKLFYGFFKIIIGSILKLFYSLEIKGLENLPQEGGGILAPNHSSYLDPLFFGLAVPRNIS</sequence>
<evidence type="ECO:0000313" key="3">
    <source>
        <dbReference type="Proteomes" id="UP000266287"/>
    </source>
</evidence>
<reference evidence="2 3" key="1">
    <citation type="submission" date="2018-08" db="EMBL/GenBank/DDBJ databases">
        <title>Draft genome of candidate division NPL-UPA2 bacterium Unc8 that adapted to ultra-basic serpentinizing groundwater.</title>
        <authorList>
            <person name="Ishii S."/>
            <person name="Suzuki S."/>
            <person name="Nealson K.H."/>
        </authorList>
    </citation>
    <scope>NUCLEOTIDE SEQUENCE [LARGE SCALE GENOMIC DNA]</scope>
    <source>
        <strain evidence="2">Unc8</strain>
    </source>
</reference>
<name>A0A399FXD3_UNCN2</name>
<dbReference type="AlphaFoldDB" id="A0A399FXD3"/>
<proteinExistence type="predicted"/>
<organism evidence="2 3">
    <name type="scientific">candidate division NPL-UPA2 bacterium Unc8</name>
    <dbReference type="NCBI Taxonomy" id="1980939"/>
    <lineage>
        <taxon>Bacteria</taxon>
    </lineage>
</organism>
<evidence type="ECO:0000313" key="2">
    <source>
        <dbReference type="EMBL" id="RIH99881.1"/>
    </source>
</evidence>
<evidence type="ECO:0000259" key="1">
    <source>
        <dbReference type="Pfam" id="PF01553"/>
    </source>
</evidence>
<dbReference type="GO" id="GO:0016746">
    <property type="term" value="F:acyltransferase activity"/>
    <property type="evidence" value="ECO:0007669"/>
    <property type="project" value="InterPro"/>
</dbReference>
<feature type="domain" description="Phospholipid/glycerol acyltransferase" evidence="1">
    <location>
        <begin position="25"/>
        <end position="61"/>
    </location>
</feature>
<accession>A0A399FXD3</accession>
<protein>
    <recommendedName>
        <fullName evidence="1">Phospholipid/glycerol acyltransferase domain-containing protein</fullName>
    </recommendedName>
</protein>
<dbReference type="Proteomes" id="UP000266287">
    <property type="component" value="Unassembled WGS sequence"/>
</dbReference>
<dbReference type="InterPro" id="IPR002123">
    <property type="entry name" value="Plipid/glycerol_acylTrfase"/>
</dbReference>
<dbReference type="SUPFAM" id="SSF69593">
    <property type="entry name" value="Glycerol-3-phosphate (1)-acyltransferase"/>
    <property type="match status" value="1"/>
</dbReference>
<gene>
    <name evidence="2" type="ORF">B9J77_04365</name>
</gene>